<dbReference type="SUPFAM" id="SSF48097">
    <property type="entry name" value="Regulator of G-protein signaling, RGS"/>
    <property type="match status" value="1"/>
</dbReference>
<gene>
    <name evidence="2" type="ORF">BCR36DRAFT_291919</name>
</gene>
<keyword evidence="1" id="KW-0472">Membrane</keyword>
<feature type="non-terminal residue" evidence="2">
    <location>
        <position position="1"/>
    </location>
</feature>
<dbReference type="Gene3D" id="1.10.167.10">
    <property type="entry name" value="Regulator of G-protein Signalling 4, domain 2"/>
    <property type="match status" value="1"/>
</dbReference>
<dbReference type="AlphaFoldDB" id="A0A1Y1V9J3"/>
<sequence>WTKDGIYIFITCGIYLHLTSVVIPIIKCFKAERLNKRYANEPTNTMQYFYKILNSPNLVEELKSIAIQDFVVENVLFWENYCILQKLVTRVKQKQDITVDSSSNSHHQKFSLQDIYSQNSGSHDEESYDPNYPLLPQLVPYYNAFYHTFIDVDGPAVVNISGSTVRRIYHDFYTYPTVGIFDEAKDEVVESMFVTIFPALLQNNRKQLGELYSQNI</sequence>
<dbReference type="InterPro" id="IPR044926">
    <property type="entry name" value="RGS_subdomain_2"/>
</dbReference>
<reference evidence="2 3" key="1">
    <citation type="submission" date="2016-08" db="EMBL/GenBank/DDBJ databases">
        <title>Genomes of anaerobic fungi encode conserved fungal cellulosomes for biomass hydrolysis.</title>
        <authorList>
            <consortium name="DOE Joint Genome Institute"/>
            <person name="Haitjema C.H."/>
            <person name="Gilmore S.P."/>
            <person name="Henske J.K."/>
            <person name="Solomon K.V."/>
            <person name="De Groot R."/>
            <person name="Kuo A."/>
            <person name="Mondo S.J."/>
            <person name="Salamov A.A."/>
            <person name="Labutti K."/>
            <person name="Zhao Z."/>
            <person name="Chiniquy J."/>
            <person name="Barry K."/>
            <person name="Brewer H.M."/>
            <person name="Purvine S.O."/>
            <person name="Wright A.T."/>
            <person name="Boxma B."/>
            <person name="Van Alen T."/>
            <person name="Hackstein J.H."/>
            <person name="Baker S.E."/>
            <person name="Grigoriev I.V."/>
            <person name="O'Malley M.A."/>
        </authorList>
    </citation>
    <scope>NUCLEOTIDE SEQUENCE [LARGE SCALE GENOMIC DNA]</scope>
    <source>
        <strain evidence="3">finn</strain>
    </source>
</reference>
<proteinExistence type="predicted"/>
<reference evidence="2 3" key="2">
    <citation type="submission" date="2016-08" db="EMBL/GenBank/DDBJ databases">
        <title>Pervasive Adenine N6-methylation of Active Genes in Fungi.</title>
        <authorList>
            <consortium name="DOE Joint Genome Institute"/>
            <person name="Mondo S.J."/>
            <person name="Dannebaum R.O."/>
            <person name="Kuo R.C."/>
            <person name="Labutti K."/>
            <person name="Haridas S."/>
            <person name="Kuo A."/>
            <person name="Salamov A."/>
            <person name="Ahrendt S.R."/>
            <person name="Lipzen A."/>
            <person name="Sullivan W."/>
            <person name="Andreopoulos W.B."/>
            <person name="Clum A."/>
            <person name="Lindquist E."/>
            <person name="Daum C."/>
            <person name="Ramamoorthy G.K."/>
            <person name="Gryganskyi A."/>
            <person name="Culley D."/>
            <person name="Magnuson J.K."/>
            <person name="James T.Y."/>
            <person name="O'Malley M.A."/>
            <person name="Stajich J.E."/>
            <person name="Spatafora J.W."/>
            <person name="Visel A."/>
            <person name="Grigoriev I.V."/>
        </authorList>
    </citation>
    <scope>NUCLEOTIDE SEQUENCE [LARGE SCALE GENOMIC DNA]</scope>
    <source>
        <strain evidence="3">finn</strain>
    </source>
</reference>
<dbReference type="OrthoDB" id="2139003at2759"/>
<protein>
    <recommendedName>
        <fullName evidence="4">RGS domain-containing protein</fullName>
    </recommendedName>
</protein>
<keyword evidence="3" id="KW-1185">Reference proteome</keyword>
<evidence type="ECO:0000256" key="1">
    <source>
        <dbReference type="SAM" id="Phobius"/>
    </source>
</evidence>
<dbReference type="Proteomes" id="UP000193719">
    <property type="component" value="Unassembled WGS sequence"/>
</dbReference>
<accession>A0A1Y1V9J3</accession>
<evidence type="ECO:0000313" key="3">
    <source>
        <dbReference type="Proteomes" id="UP000193719"/>
    </source>
</evidence>
<organism evidence="2 3">
    <name type="scientific">Piromyces finnis</name>
    <dbReference type="NCBI Taxonomy" id="1754191"/>
    <lineage>
        <taxon>Eukaryota</taxon>
        <taxon>Fungi</taxon>
        <taxon>Fungi incertae sedis</taxon>
        <taxon>Chytridiomycota</taxon>
        <taxon>Chytridiomycota incertae sedis</taxon>
        <taxon>Neocallimastigomycetes</taxon>
        <taxon>Neocallimastigales</taxon>
        <taxon>Neocallimastigaceae</taxon>
        <taxon>Piromyces</taxon>
    </lineage>
</organism>
<dbReference type="EMBL" id="MCFH01000024">
    <property type="protein sequence ID" value="ORX49262.1"/>
    <property type="molecule type" value="Genomic_DNA"/>
</dbReference>
<comment type="caution">
    <text evidence="2">The sequence shown here is derived from an EMBL/GenBank/DDBJ whole genome shotgun (WGS) entry which is preliminary data.</text>
</comment>
<dbReference type="InterPro" id="IPR036305">
    <property type="entry name" value="RGS_sf"/>
</dbReference>
<keyword evidence="1" id="KW-0812">Transmembrane</keyword>
<evidence type="ECO:0000313" key="2">
    <source>
        <dbReference type="EMBL" id="ORX49262.1"/>
    </source>
</evidence>
<name>A0A1Y1V9J3_9FUNG</name>
<feature type="transmembrane region" description="Helical" evidence="1">
    <location>
        <begin position="6"/>
        <end position="26"/>
    </location>
</feature>
<evidence type="ECO:0008006" key="4">
    <source>
        <dbReference type="Google" id="ProtNLM"/>
    </source>
</evidence>
<keyword evidence="1" id="KW-1133">Transmembrane helix</keyword>